<dbReference type="Proteomes" id="UP000019488">
    <property type="component" value="Unassembled WGS sequence"/>
</dbReference>
<dbReference type="InterPro" id="IPR036653">
    <property type="entry name" value="CinA-like_C"/>
</dbReference>
<dbReference type="EMBL" id="AZFY01000034">
    <property type="protein sequence ID" value="KRM10064.1"/>
    <property type="molecule type" value="Genomic_DNA"/>
</dbReference>
<dbReference type="RefSeq" id="WP_051995935.1">
    <property type="nucleotide sequence ID" value="NZ_AZFY01000034.1"/>
</dbReference>
<gene>
    <name evidence="3" type="ORF">FD41_GL002246</name>
    <name evidence="2" type="ORF">JCM14108_97</name>
</gene>
<comment type="caution">
    <text evidence="2">The sequence shown here is derived from an EMBL/GenBank/DDBJ whole genome shotgun (WGS) entry which is preliminary data.</text>
</comment>
<dbReference type="InterPro" id="IPR008136">
    <property type="entry name" value="CinA_C"/>
</dbReference>
<evidence type="ECO:0000313" key="3">
    <source>
        <dbReference type="EMBL" id="KRM10064.1"/>
    </source>
</evidence>
<protein>
    <submittedName>
        <fullName evidence="3">Competence-damage protein</fullName>
    </submittedName>
    <submittedName>
        <fullName evidence="2">Competence/damage-inducible protein CinA</fullName>
    </submittedName>
</protein>
<reference evidence="3 5" key="2">
    <citation type="journal article" date="2015" name="Genome Announc.">
        <title>Expanding the biotechnology potential of lactobacilli through comparative genomics of 213 strains and associated genera.</title>
        <authorList>
            <person name="Sun Z."/>
            <person name="Harris H.M."/>
            <person name="McCann A."/>
            <person name="Guo C."/>
            <person name="Argimon S."/>
            <person name="Zhang W."/>
            <person name="Yang X."/>
            <person name="Jeffery I.B."/>
            <person name="Cooney J.C."/>
            <person name="Kagawa T.F."/>
            <person name="Liu W."/>
            <person name="Song Y."/>
            <person name="Salvetti E."/>
            <person name="Wrobel A."/>
            <person name="Rasinkangas P."/>
            <person name="Parkhill J."/>
            <person name="Rea M.C."/>
            <person name="O'Sullivan O."/>
            <person name="Ritari J."/>
            <person name="Douillard F.P."/>
            <person name="Paul Ross R."/>
            <person name="Yang R."/>
            <person name="Briner A.E."/>
            <person name="Felis G.E."/>
            <person name="de Vos W.M."/>
            <person name="Barrangou R."/>
            <person name="Klaenhammer T.R."/>
            <person name="Caufield P.W."/>
            <person name="Cui Y."/>
            <person name="Zhang H."/>
            <person name="O'Toole P.W."/>
        </authorList>
    </citation>
    <scope>NUCLEOTIDE SEQUENCE [LARGE SCALE GENOMIC DNA]</scope>
    <source>
        <strain evidence="3 5">DSM 18382</strain>
    </source>
</reference>
<dbReference type="PATRIC" id="fig|1423743.5.peg.2306"/>
<proteinExistence type="predicted"/>
<evidence type="ECO:0000313" key="2">
    <source>
        <dbReference type="EMBL" id="GAF35220.1"/>
    </source>
</evidence>
<dbReference type="Proteomes" id="UP000051966">
    <property type="component" value="Unassembled WGS sequence"/>
</dbReference>
<dbReference type="NCBIfam" id="TIGR00199">
    <property type="entry name" value="PncC_domain"/>
    <property type="match status" value="1"/>
</dbReference>
<evidence type="ECO:0000313" key="5">
    <source>
        <dbReference type="Proteomes" id="UP000051966"/>
    </source>
</evidence>
<dbReference type="Gene3D" id="3.90.950.20">
    <property type="entry name" value="CinA-like"/>
    <property type="match status" value="1"/>
</dbReference>
<sequence>MTLEQKLVDQLLKKHLTITAAESLTAGMFQSTLGNVAGVSAVFEGGFVTYSDRVKEQLLQVPHDVIAENSVVSEPTAIWMADQARQIMKKDLAVSFTGVAGPDALEGNPVGTVWIGIAHGTQISYAKKFQFAGERNQIRKAAVEAGLKLALEEVKN</sequence>
<dbReference type="STRING" id="1423743.FD41_GL002246"/>
<name>X0Q9G5_9LACO</name>
<dbReference type="Pfam" id="PF02464">
    <property type="entry name" value="CinA"/>
    <property type="match status" value="1"/>
</dbReference>
<dbReference type="SUPFAM" id="SSF142433">
    <property type="entry name" value="CinA-like"/>
    <property type="match status" value="1"/>
</dbReference>
<feature type="domain" description="CinA C-terminal" evidence="1">
    <location>
        <begin position="2"/>
        <end position="152"/>
    </location>
</feature>
<dbReference type="OrthoDB" id="9801454at2"/>
<keyword evidence="5" id="KW-1185">Reference proteome</keyword>
<evidence type="ECO:0000313" key="4">
    <source>
        <dbReference type="Proteomes" id="UP000019488"/>
    </source>
</evidence>
<dbReference type="EMBL" id="BAKI01000001">
    <property type="protein sequence ID" value="GAF35220.1"/>
    <property type="molecule type" value="Genomic_DNA"/>
</dbReference>
<dbReference type="eggNOG" id="COG1546">
    <property type="taxonomic scope" value="Bacteria"/>
</dbReference>
<evidence type="ECO:0000259" key="1">
    <source>
        <dbReference type="Pfam" id="PF02464"/>
    </source>
</evidence>
<dbReference type="AlphaFoldDB" id="X0Q9G5"/>
<accession>X0Q9G5</accession>
<reference evidence="2" key="1">
    <citation type="journal article" date="2014" name="Genome Announc.">
        <title>Draft Genome Sequences of Two Lactobacillus Strains, L. farraginis JCM 14108T and L. composti JCM 14202T, Isolated from Compost of Distilled Shochu Residue.</title>
        <authorList>
            <person name="Yuki M."/>
            <person name="Oshima K."/>
            <person name="Suda W."/>
            <person name="Kitahara M."/>
            <person name="Kitamura K."/>
            <person name="Iida T."/>
            <person name="Hattori M."/>
            <person name="Ohkuma M."/>
        </authorList>
    </citation>
    <scope>NUCLEOTIDE SEQUENCE [LARGE SCALE GENOMIC DNA]</scope>
    <source>
        <strain evidence="2">JCM 14108</strain>
    </source>
</reference>
<organism evidence="2 4">
    <name type="scientific">Lentilactobacillus farraginis DSM 18382 = JCM 14108</name>
    <dbReference type="NCBI Taxonomy" id="1423743"/>
    <lineage>
        <taxon>Bacteria</taxon>
        <taxon>Bacillati</taxon>
        <taxon>Bacillota</taxon>
        <taxon>Bacilli</taxon>
        <taxon>Lactobacillales</taxon>
        <taxon>Lactobacillaceae</taxon>
        <taxon>Lentilactobacillus</taxon>
    </lineage>
</organism>